<reference evidence="1 2" key="2">
    <citation type="journal article" date="2024" name="Int. J. Syst. Evol. Microbiol.">
        <title>Promethearchaeum syntrophicum gen. nov., sp. nov., an anaerobic, obligately syntrophic archaeon, the first isolate of the lineage 'Asgard' archaea, and proposal of the new archaeal phylum Promethearchaeota phyl. nov. and kingdom Promethearchaeati regn. nov.</title>
        <authorList>
            <person name="Imachi H."/>
            <person name="Nobu M.K."/>
            <person name="Kato S."/>
            <person name="Takaki Y."/>
            <person name="Miyazaki M."/>
            <person name="Miyata M."/>
            <person name="Ogawara M."/>
            <person name="Saito Y."/>
            <person name="Sakai S."/>
            <person name="Tahara Y.O."/>
            <person name="Takano Y."/>
            <person name="Tasumi E."/>
            <person name="Uematsu K."/>
            <person name="Yoshimura T."/>
            <person name="Itoh T."/>
            <person name="Ohkuma M."/>
            <person name="Takai K."/>
        </authorList>
    </citation>
    <scope>NUCLEOTIDE SEQUENCE [LARGE SCALE GENOMIC DNA]</scope>
    <source>
        <strain evidence="1 2">MK-D1</strain>
    </source>
</reference>
<dbReference type="RefSeq" id="WP_147661271.1">
    <property type="nucleotide sequence ID" value="NZ_CP042905.2"/>
</dbReference>
<keyword evidence="2" id="KW-1185">Reference proteome</keyword>
<dbReference type="GeneID" id="41328129"/>
<evidence type="ECO:0000313" key="1">
    <source>
        <dbReference type="EMBL" id="QEE14312.1"/>
    </source>
</evidence>
<dbReference type="EMBL" id="CP042905">
    <property type="protein sequence ID" value="QEE14312.1"/>
    <property type="molecule type" value="Genomic_DNA"/>
</dbReference>
<proteinExistence type="predicted"/>
<reference evidence="1 2" key="1">
    <citation type="journal article" date="2020" name="Nature">
        <title>Isolation of an archaeon at the prokaryote-eukaryote interface.</title>
        <authorList>
            <person name="Imachi H."/>
            <person name="Nobu M.K."/>
            <person name="Nakahara N."/>
            <person name="Morono Y."/>
            <person name="Ogawara M."/>
            <person name="Takaki Y."/>
            <person name="Takano Y."/>
            <person name="Uematsu K."/>
            <person name="Ikuta T."/>
            <person name="Ito M."/>
            <person name="Matsui Y."/>
            <person name="Miyazaki M."/>
            <person name="Murata K."/>
            <person name="Saito Y."/>
            <person name="Sakai S."/>
            <person name="Song C."/>
            <person name="Tasumi E."/>
            <person name="Yamanaka Y."/>
            <person name="Yamaguchi T."/>
            <person name="Kamagata Y."/>
            <person name="Tamaki H."/>
            <person name="Takai K."/>
        </authorList>
    </citation>
    <scope>NUCLEOTIDE SEQUENCE [LARGE SCALE GENOMIC DNA]</scope>
    <source>
        <strain evidence="1 2">MK-D1</strain>
    </source>
</reference>
<evidence type="ECO:0000313" key="2">
    <source>
        <dbReference type="Proteomes" id="UP000321408"/>
    </source>
</evidence>
<accession>A0A5B9D5H4</accession>
<sequence length="388" mass="45214">MIEQILIMSSGGIPLFTWTPPKIFSSDGDEENFEKKKSTEENLLSGFFTALNMFAEGQKGEEIKEITLKETTYIVDKTNQILFVISTRNNAYINLIKLLVDEIKSRFFIAYPDAEKNFTGNVRIFSEFNQILDNILNSFNYFDILKFTGDFFKERLIKSILLVDRNEGKPLFVKAQEYSDRNILTFQVEIILKAGERLLKLFQNDKIENIVALSQKYRSLIIKPTTRTILIVESSANQPKNQSLKPITPKQLKKRIKTPGKLLFESNENFYLIDQMGNLILSNNVKIDDEKQQLGIELVPIRSAIEEIFKNIYRDALFHLLIVGEKNDYIQFNLHDHMSLIVITQEKCGTIADVIEDVVSYRDPTKNRENIWKFNCIFNRLHEFYEKF</sequence>
<protein>
    <submittedName>
        <fullName evidence="1">Uncharacterized protein</fullName>
    </submittedName>
</protein>
<gene>
    <name evidence="1" type="ORF">DSAG12_00124</name>
</gene>
<dbReference type="AlphaFoldDB" id="A0A5B9D5H4"/>
<dbReference type="KEGG" id="psyt:DSAG12_00124"/>
<organism evidence="1 2">
    <name type="scientific">Promethearchaeum syntrophicum</name>
    <dbReference type="NCBI Taxonomy" id="2594042"/>
    <lineage>
        <taxon>Archaea</taxon>
        <taxon>Promethearchaeati</taxon>
        <taxon>Promethearchaeota</taxon>
        <taxon>Promethearchaeia</taxon>
        <taxon>Promethearchaeales</taxon>
        <taxon>Promethearchaeaceae</taxon>
        <taxon>Promethearchaeum</taxon>
    </lineage>
</organism>
<dbReference type="Proteomes" id="UP000321408">
    <property type="component" value="Chromosome"/>
</dbReference>
<name>A0A5B9D5H4_9ARCH</name>